<dbReference type="InterPro" id="IPR009057">
    <property type="entry name" value="Homeodomain-like_sf"/>
</dbReference>
<evidence type="ECO:0000256" key="4">
    <source>
        <dbReference type="SAM" id="Coils"/>
    </source>
</evidence>
<dbReference type="EMBL" id="JBHUHO010000047">
    <property type="protein sequence ID" value="MFD2117822.1"/>
    <property type="molecule type" value="Genomic_DNA"/>
</dbReference>
<feature type="coiled-coil region" evidence="4">
    <location>
        <begin position="106"/>
        <end position="133"/>
    </location>
</feature>
<organism evidence="6 7">
    <name type="scientific">Paenibacillus yanchengensis</name>
    <dbReference type="NCBI Taxonomy" id="2035833"/>
    <lineage>
        <taxon>Bacteria</taxon>
        <taxon>Bacillati</taxon>
        <taxon>Bacillota</taxon>
        <taxon>Bacilli</taxon>
        <taxon>Bacillales</taxon>
        <taxon>Paenibacillaceae</taxon>
        <taxon>Paenibacillus</taxon>
    </lineage>
</organism>
<dbReference type="InterPro" id="IPR018062">
    <property type="entry name" value="HTH_AraC-typ_CS"/>
</dbReference>
<dbReference type="PROSITE" id="PS01124">
    <property type="entry name" value="HTH_ARAC_FAMILY_2"/>
    <property type="match status" value="1"/>
</dbReference>
<dbReference type="Gene3D" id="2.60.120.10">
    <property type="entry name" value="Jelly Rolls"/>
    <property type="match status" value="1"/>
</dbReference>
<keyword evidence="1" id="KW-0805">Transcription regulation</keyword>
<dbReference type="Gene3D" id="1.10.10.60">
    <property type="entry name" value="Homeodomain-like"/>
    <property type="match status" value="2"/>
</dbReference>
<dbReference type="SMART" id="SM00342">
    <property type="entry name" value="HTH_ARAC"/>
    <property type="match status" value="1"/>
</dbReference>
<evidence type="ECO:0000256" key="3">
    <source>
        <dbReference type="ARBA" id="ARBA00023163"/>
    </source>
</evidence>
<dbReference type="PRINTS" id="PR00032">
    <property type="entry name" value="HTHARAC"/>
</dbReference>
<sequence>MIAVTSWKKVQGMDWFDTQEEHAELHTIVVVTYGKCVYWINDERIVVSKGDFLYIPSSTAYYSKSIPTVFHEQLIFQFTVYNYVNRTDPGNNLPLLHYKRWEIIHAAVYELCIDRLRTAVKELEDQLAYAHLRCAAALLETIILLNRELDMKPAAVQTTTHIIKMKKYIEQYYKQPISKQLLGDVIDRTPNYAASLFKNHTGQTISEYVHSIRMKTALYLLENSLLSISEIADYVGYRDVSYFQRIFKRLLGASPTEYIQDRPKN</sequence>
<evidence type="ECO:0000259" key="5">
    <source>
        <dbReference type="PROSITE" id="PS01124"/>
    </source>
</evidence>
<dbReference type="PROSITE" id="PS00041">
    <property type="entry name" value="HTH_ARAC_FAMILY_1"/>
    <property type="match status" value="1"/>
</dbReference>
<evidence type="ECO:0000313" key="6">
    <source>
        <dbReference type="EMBL" id="MFD2117822.1"/>
    </source>
</evidence>
<keyword evidence="4" id="KW-0175">Coiled coil</keyword>
<dbReference type="SUPFAM" id="SSF51215">
    <property type="entry name" value="Regulatory protein AraC"/>
    <property type="match status" value="1"/>
</dbReference>
<gene>
    <name evidence="6" type="ORF">ACFSJH_18990</name>
</gene>
<dbReference type="Proteomes" id="UP001597362">
    <property type="component" value="Unassembled WGS sequence"/>
</dbReference>
<reference evidence="7" key="1">
    <citation type="journal article" date="2019" name="Int. J. Syst. Evol. Microbiol.">
        <title>The Global Catalogue of Microorganisms (GCM) 10K type strain sequencing project: providing services to taxonomists for standard genome sequencing and annotation.</title>
        <authorList>
            <consortium name="The Broad Institute Genomics Platform"/>
            <consortium name="The Broad Institute Genome Sequencing Center for Infectious Disease"/>
            <person name="Wu L."/>
            <person name="Ma J."/>
        </authorList>
    </citation>
    <scope>NUCLEOTIDE SEQUENCE [LARGE SCALE GENOMIC DNA]</scope>
    <source>
        <strain evidence="7">GH52</strain>
    </source>
</reference>
<dbReference type="RefSeq" id="WP_377775133.1">
    <property type="nucleotide sequence ID" value="NZ_JBHUHO010000047.1"/>
</dbReference>
<evidence type="ECO:0000256" key="2">
    <source>
        <dbReference type="ARBA" id="ARBA00023125"/>
    </source>
</evidence>
<name>A0ABW4YQG8_9BACL</name>
<dbReference type="InterPro" id="IPR037923">
    <property type="entry name" value="HTH-like"/>
</dbReference>
<dbReference type="InterPro" id="IPR014710">
    <property type="entry name" value="RmlC-like_jellyroll"/>
</dbReference>
<dbReference type="InterPro" id="IPR018060">
    <property type="entry name" value="HTH_AraC"/>
</dbReference>
<evidence type="ECO:0000256" key="1">
    <source>
        <dbReference type="ARBA" id="ARBA00023015"/>
    </source>
</evidence>
<keyword evidence="7" id="KW-1185">Reference proteome</keyword>
<proteinExistence type="predicted"/>
<comment type="caution">
    <text evidence="6">The sequence shown here is derived from an EMBL/GenBank/DDBJ whole genome shotgun (WGS) entry which is preliminary data.</text>
</comment>
<accession>A0ABW4YQG8</accession>
<dbReference type="InterPro" id="IPR020449">
    <property type="entry name" value="Tscrpt_reg_AraC-type_HTH"/>
</dbReference>
<dbReference type="Pfam" id="PF12833">
    <property type="entry name" value="HTH_18"/>
    <property type="match status" value="1"/>
</dbReference>
<feature type="domain" description="HTH araC/xylS-type" evidence="5">
    <location>
        <begin position="163"/>
        <end position="261"/>
    </location>
</feature>
<keyword evidence="3" id="KW-0804">Transcription</keyword>
<keyword evidence="2" id="KW-0238">DNA-binding</keyword>
<protein>
    <submittedName>
        <fullName evidence="6">AraC family transcriptional regulator</fullName>
    </submittedName>
</protein>
<evidence type="ECO:0000313" key="7">
    <source>
        <dbReference type="Proteomes" id="UP001597362"/>
    </source>
</evidence>
<dbReference type="SUPFAM" id="SSF46689">
    <property type="entry name" value="Homeodomain-like"/>
    <property type="match status" value="1"/>
</dbReference>
<dbReference type="PANTHER" id="PTHR43280:SF28">
    <property type="entry name" value="HTH-TYPE TRANSCRIPTIONAL ACTIVATOR RHAS"/>
    <property type="match status" value="1"/>
</dbReference>
<dbReference type="PANTHER" id="PTHR43280">
    <property type="entry name" value="ARAC-FAMILY TRANSCRIPTIONAL REGULATOR"/>
    <property type="match status" value="1"/>
</dbReference>